<dbReference type="EC" id="2.7.7.10" evidence="2"/>
<evidence type="ECO:0000256" key="1">
    <source>
        <dbReference type="SAM" id="MobiDB-lite"/>
    </source>
</evidence>
<feature type="non-terminal residue" evidence="2">
    <location>
        <position position="37"/>
    </location>
</feature>
<keyword evidence="2" id="KW-0808">Transferase</keyword>
<sequence>SSSTSPAARPAPAPTSWTCSRRRRPGRCGRPSKGPAV</sequence>
<name>A0A6J4RXZ6_9ACTN</name>
<dbReference type="AlphaFoldDB" id="A0A6J4RXZ6"/>
<proteinExistence type="predicted"/>
<dbReference type="GO" id="GO:0017103">
    <property type="term" value="F:UTP:galactose-1-phosphate uridylyltransferase activity"/>
    <property type="evidence" value="ECO:0007669"/>
    <property type="project" value="UniProtKB-EC"/>
</dbReference>
<feature type="compositionally biased region" description="Low complexity" evidence="1">
    <location>
        <begin position="28"/>
        <end position="37"/>
    </location>
</feature>
<feature type="non-terminal residue" evidence="2">
    <location>
        <position position="1"/>
    </location>
</feature>
<evidence type="ECO:0000313" key="2">
    <source>
        <dbReference type="EMBL" id="CAA9484160.1"/>
    </source>
</evidence>
<keyword evidence="2" id="KW-0548">Nucleotidyltransferase</keyword>
<organism evidence="2">
    <name type="scientific">uncultured Rubrobacteraceae bacterium</name>
    <dbReference type="NCBI Taxonomy" id="349277"/>
    <lineage>
        <taxon>Bacteria</taxon>
        <taxon>Bacillati</taxon>
        <taxon>Actinomycetota</taxon>
        <taxon>Rubrobacteria</taxon>
        <taxon>Rubrobacterales</taxon>
        <taxon>Rubrobacteraceae</taxon>
        <taxon>environmental samples</taxon>
    </lineage>
</organism>
<accession>A0A6J4RXZ6</accession>
<dbReference type="EMBL" id="CADCVM010000165">
    <property type="protein sequence ID" value="CAA9484160.1"/>
    <property type="molecule type" value="Genomic_DNA"/>
</dbReference>
<gene>
    <name evidence="2" type="ORF">AVDCRST_MAG05-1478</name>
</gene>
<protein>
    <submittedName>
        <fullName evidence="2">Galactose-1-phosphate uridylyltransferase</fullName>
        <ecNumber evidence="2">2.7.7.10</ecNumber>
    </submittedName>
</protein>
<feature type="region of interest" description="Disordered" evidence="1">
    <location>
        <begin position="1"/>
        <end position="37"/>
    </location>
</feature>
<reference evidence="2" key="1">
    <citation type="submission" date="2020-02" db="EMBL/GenBank/DDBJ databases">
        <authorList>
            <person name="Meier V. D."/>
        </authorList>
    </citation>
    <scope>NUCLEOTIDE SEQUENCE</scope>
    <source>
        <strain evidence="2">AVDCRST_MAG05</strain>
    </source>
</reference>
<feature type="compositionally biased region" description="Low complexity" evidence="1">
    <location>
        <begin position="1"/>
        <end position="16"/>
    </location>
</feature>